<dbReference type="InterPro" id="IPR036638">
    <property type="entry name" value="HLH_DNA-bd_sf"/>
</dbReference>
<name>A0A9N7RE70_STRHE</name>
<dbReference type="PANTHER" id="PTHR46772:SF8">
    <property type="entry name" value="TRANSCRIPTION FACTOR BHLH95"/>
    <property type="match status" value="1"/>
</dbReference>
<feature type="domain" description="BHLH" evidence="6">
    <location>
        <begin position="77"/>
        <end position="127"/>
    </location>
</feature>
<dbReference type="Pfam" id="PF00010">
    <property type="entry name" value="HLH"/>
    <property type="match status" value="1"/>
</dbReference>
<dbReference type="InterPro" id="IPR044278">
    <property type="entry name" value="BHLH95-like"/>
</dbReference>
<feature type="region of interest" description="Disordered" evidence="5">
    <location>
        <begin position="17"/>
        <end position="82"/>
    </location>
</feature>
<evidence type="ECO:0000313" key="8">
    <source>
        <dbReference type="Proteomes" id="UP001153555"/>
    </source>
</evidence>
<keyword evidence="3" id="KW-0804">Transcription</keyword>
<dbReference type="Proteomes" id="UP001153555">
    <property type="component" value="Unassembled WGS sequence"/>
</dbReference>
<dbReference type="SUPFAM" id="SSF47459">
    <property type="entry name" value="HLH, helix-loop-helix DNA-binding domain"/>
    <property type="match status" value="1"/>
</dbReference>
<dbReference type="PROSITE" id="PS50888">
    <property type="entry name" value="BHLH"/>
    <property type="match status" value="1"/>
</dbReference>
<dbReference type="GO" id="GO:0005634">
    <property type="term" value="C:nucleus"/>
    <property type="evidence" value="ECO:0007669"/>
    <property type="project" value="UniProtKB-SubCell"/>
</dbReference>
<accession>A0A9N7RE70</accession>
<evidence type="ECO:0000259" key="6">
    <source>
        <dbReference type="PROSITE" id="PS50888"/>
    </source>
</evidence>
<evidence type="ECO:0000313" key="7">
    <source>
        <dbReference type="EMBL" id="CAA0827646.1"/>
    </source>
</evidence>
<organism evidence="7 8">
    <name type="scientific">Striga hermonthica</name>
    <name type="common">Purple witchweed</name>
    <name type="synonym">Buchnera hermonthica</name>
    <dbReference type="NCBI Taxonomy" id="68872"/>
    <lineage>
        <taxon>Eukaryota</taxon>
        <taxon>Viridiplantae</taxon>
        <taxon>Streptophyta</taxon>
        <taxon>Embryophyta</taxon>
        <taxon>Tracheophyta</taxon>
        <taxon>Spermatophyta</taxon>
        <taxon>Magnoliopsida</taxon>
        <taxon>eudicotyledons</taxon>
        <taxon>Gunneridae</taxon>
        <taxon>Pentapetalae</taxon>
        <taxon>asterids</taxon>
        <taxon>lamiids</taxon>
        <taxon>Lamiales</taxon>
        <taxon>Orobanchaceae</taxon>
        <taxon>Buchnereae</taxon>
        <taxon>Striga</taxon>
    </lineage>
</organism>
<evidence type="ECO:0000256" key="1">
    <source>
        <dbReference type="ARBA" id="ARBA00004123"/>
    </source>
</evidence>
<dbReference type="OrthoDB" id="690068at2759"/>
<comment type="caution">
    <text evidence="7">The sequence shown here is derived from an EMBL/GenBank/DDBJ whole genome shotgun (WGS) entry which is preliminary data.</text>
</comment>
<reference evidence="7" key="1">
    <citation type="submission" date="2019-12" db="EMBL/GenBank/DDBJ databases">
        <authorList>
            <person name="Scholes J."/>
        </authorList>
    </citation>
    <scope>NUCLEOTIDE SEQUENCE</scope>
</reference>
<keyword evidence="8" id="KW-1185">Reference proteome</keyword>
<dbReference type="InterPro" id="IPR045239">
    <property type="entry name" value="bHLH95_bHLH"/>
</dbReference>
<dbReference type="Pfam" id="PF22754">
    <property type="entry name" value="bHLH-TF_ACT-like_plant"/>
    <property type="match status" value="1"/>
</dbReference>
<sequence>MSEDQLGQESLFWDVDWEFPNSSNGGQKPAGNSDLRLVAPPPAPNTSKGKKRKAAGKGSDGQDRGEEGKIGSGDKSDDHELHIWTERERRKKMRSMFENLHALLPHLAPKADKSTIVDEAVSYIKKLEHTLHTLQKQKLQKLHGILITTNTTNYENPLTIAQQNLANLSREAFLAEQLSGSTASNPNPLISNSNYEIPAIFKTWTSPNVILNVCGKEAQMSICSLKKSGLLAKICFVMDKNKLEVVSAHVSTDCYRCMYMIHARLASGCSEQYQQAFGVEEMYKQAAAEIMLWVNS</sequence>
<dbReference type="InterPro" id="IPR011598">
    <property type="entry name" value="bHLH_dom"/>
</dbReference>
<dbReference type="GO" id="GO:0009960">
    <property type="term" value="P:endosperm development"/>
    <property type="evidence" value="ECO:0007669"/>
    <property type="project" value="InterPro"/>
</dbReference>
<evidence type="ECO:0000256" key="3">
    <source>
        <dbReference type="ARBA" id="ARBA00023163"/>
    </source>
</evidence>
<dbReference type="EMBL" id="CACSLK010027752">
    <property type="protein sequence ID" value="CAA0827646.1"/>
    <property type="molecule type" value="Genomic_DNA"/>
</dbReference>
<dbReference type="SMART" id="SM00353">
    <property type="entry name" value="HLH"/>
    <property type="match status" value="1"/>
</dbReference>
<evidence type="ECO:0000256" key="5">
    <source>
        <dbReference type="SAM" id="MobiDB-lite"/>
    </source>
</evidence>
<dbReference type="AlphaFoldDB" id="A0A9N7RE70"/>
<protein>
    <submittedName>
        <fullName evidence="7">Transcription factor bHLH95</fullName>
    </submittedName>
</protein>
<evidence type="ECO:0000256" key="2">
    <source>
        <dbReference type="ARBA" id="ARBA00023015"/>
    </source>
</evidence>
<proteinExistence type="predicted"/>
<dbReference type="PANTHER" id="PTHR46772">
    <property type="entry name" value="BHLH DOMAIN-CONTAINING PROTEIN"/>
    <property type="match status" value="1"/>
</dbReference>
<evidence type="ECO:0000256" key="4">
    <source>
        <dbReference type="ARBA" id="ARBA00023242"/>
    </source>
</evidence>
<gene>
    <name evidence="7" type="ORF">SHERM_23341</name>
</gene>
<dbReference type="CDD" id="cd11393">
    <property type="entry name" value="bHLH_AtbHLH_like"/>
    <property type="match status" value="1"/>
</dbReference>
<dbReference type="GO" id="GO:0003700">
    <property type="term" value="F:DNA-binding transcription factor activity"/>
    <property type="evidence" value="ECO:0007669"/>
    <property type="project" value="InterPro"/>
</dbReference>
<keyword evidence="2" id="KW-0805">Transcription regulation</keyword>
<keyword evidence="4" id="KW-0539">Nucleus</keyword>
<comment type="subcellular location">
    <subcellularLocation>
        <location evidence="1">Nucleus</location>
    </subcellularLocation>
</comment>
<dbReference type="Gene3D" id="4.10.280.10">
    <property type="entry name" value="Helix-loop-helix DNA-binding domain"/>
    <property type="match status" value="1"/>
</dbReference>
<dbReference type="InterPro" id="IPR054502">
    <property type="entry name" value="bHLH-TF_ACT-like_plant"/>
</dbReference>
<feature type="compositionally biased region" description="Basic and acidic residues" evidence="5">
    <location>
        <begin position="60"/>
        <end position="82"/>
    </location>
</feature>
<dbReference type="GO" id="GO:0046983">
    <property type="term" value="F:protein dimerization activity"/>
    <property type="evidence" value="ECO:0007669"/>
    <property type="project" value="InterPro"/>
</dbReference>